<dbReference type="AlphaFoldDB" id="A0A132A664"/>
<dbReference type="EMBL" id="JXLN01010869">
    <property type="protein sequence ID" value="KPM06427.1"/>
    <property type="molecule type" value="Genomic_DNA"/>
</dbReference>
<gene>
    <name evidence="2" type="ORF">QR98_0049020</name>
</gene>
<organism evidence="2 3">
    <name type="scientific">Sarcoptes scabiei</name>
    <name type="common">Itch mite</name>
    <name type="synonym">Acarus scabiei</name>
    <dbReference type="NCBI Taxonomy" id="52283"/>
    <lineage>
        <taxon>Eukaryota</taxon>
        <taxon>Metazoa</taxon>
        <taxon>Ecdysozoa</taxon>
        <taxon>Arthropoda</taxon>
        <taxon>Chelicerata</taxon>
        <taxon>Arachnida</taxon>
        <taxon>Acari</taxon>
        <taxon>Acariformes</taxon>
        <taxon>Sarcoptiformes</taxon>
        <taxon>Astigmata</taxon>
        <taxon>Psoroptidia</taxon>
        <taxon>Sarcoptoidea</taxon>
        <taxon>Sarcoptidae</taxon>
        <taxon>Sarcoptinae</taxon>
        <taxon>Sarcoptes</taxon>
    </lineage>
</organism>
<feature type="region of interest" description="Disordered" evidence="1">
    <location>
        <begin position="117"/>
        <end position="144"/>
    </location>
</feature>
<name>A0A132A664_SARSC</name>
<comment type="caution">
    <text evidence="2">The sequence shown here is derived from an EMBL/GenBank/DDBJ whole genome shotgun (WGS) entry which is preliminary data.</text>
</comment>
<feature type="compositionally biased region" description="Polar residues" evidence="1">
    <location>
        <begin position="125"/>
        <end position="140"/>
    </location>
</feature>
<reference evidence="2 3" key="1">
    <citation type="journal article" date="2015" name="Parasit. Vectors">
        <title>Draft genome of the scabies mite.</title>
        <authorList>
            <person name="Rider S.D.Jr."/>
            <person name="Morgan M.S."/>
            <person name="Arlian L.G."/>
        </authorList>
    </citation>
    <scope>NUCLEOTIDE SEQUENCE [LARGE SCALE GENOMIC DNA]</scope>
    <source>
        <strain evidence="2">Arlian Lab</strain>
    </source>
</reference>
<evidence type="ECO:0000256" key="1">
    <source>
        <dbReference type="SAM" id="MobiDB-lite"/>
    </source>
</evidence>
<evidence type="ECO:0000313" key="2">
    <source>
        <dbReference type="EMBL" id="KPM06427.1"/>
    </source>
</evidence>
<proteinExistence type="predicted"/>
<sequence length="188" mass="21246">MANQALQTALVTDLLAKNIPIDFSKNLFLNDLLKQSSKEDDFKSDDRNSQPYEEREGSRKNSIIFLSIPFGSAKSLGSKFTPFIDKLDSVKSSQSVNNSSLRALRIKEQLVSKNIDVEKSEKEPFSNSKSNLSNPSQPHFSNKIRDFDEDSRTAILQSRDNSENQNFQVNVDLTIVLLKEFSAKRVVI</sequence>
<dbReference type="Proteomes" id="UP000616769">
    <property type="component" value="Unassembled WGS sequence"/>
</dbReference>
<dbReference type="VEuPathDB" id="VectorBase:SSCA004784"/>
<dbReference type="OrthoDB" id="6358449at2759"/>
<accession>A0A132A664</accession>
<protein>
    <submittedName>
        <fullName evidence="2">Uncharacterized protein</fullName>
    </submittedName>
</protein>
<evidence type="ECO:0000313" key="3">
    <source>
        <dbReference type="Proteomes" id="UP000616769"/>
    </source>
</evidence>